<dbReference type="Proteomes" id="UP000700596">
    <property type="component" value="Unassembled WGS sequence"/>
</dbReference>
<name>A0A9P9DIP9_9PLEO</name>
<dbReference type="EMBL" id="JAGMWT010000011">
    <property type="protein sequence ID" value="KAH7119904.1"/>
    <property type="molecule type" value="Genomic_DNA"/>
</dbReference>
<evidence type="ECO:0000256" key="1">
    <source>
        <dbReference type="SAM" id="SignalP"/>
    </source>
</evidence>
<keyword evidence="1" id="KW-0732">Signal</keyword>
<comment type="caution">
    <text evidence="2">The sequence shown here is derived from an EMBL/GenBank/DDBJ whole genome shotgun (WGS) entry which is preliminary data.</text>
</comment>
<protein>
    <submittedName>
        <fullName evidence="2">Uncharacterized protein</fullName>
    </submittedName>
</protein>
<reference evidence="2" key="1">
    <citation type="journal article" date="2021" name="Nat. Commun.">
        <title>Genetic determinants of endophytism in the Arabidopsis root mycobiome.</title>
        <authorList>
            <person name="Mesny F."/>
            <person name="Miyauchi S."/>
            <person name="Thiergart T."/>
            <person name="Pickel B."/>
            <person name="Atanasova L."/>
            <person name="Karlsson M."/>
            <person name="Huettel B."/>
            <person name="Barry K.W."/>
            <person name="Haridas S."/>
            <person name="Chen C."/>
            <person name="Bauer D."/>
            <person name="Andreopoulos W."/>
            <person name="Pangilinan J."/>
            <person name="LaButti K."/>
            <person name="Riley R."/>
            <person name="Lipzen A."/>
            <person name="Clum A."/>
            <person name="Drula E."/>
            <person name="Henrissat B."/>
            <person name="Kohler A."/>
            <person name="Grigoriev I.V."/>
            <person name="Martin F.M."/>
            <person name="Hacquard S."/>
        </authorList>
    </citation>
    <scope>NUCLEOTIDE SEQUENCE</scope>
    <source>
        <strain evidence="2">MPI-CAGE-CH-0243</strain>
    </source>
</reference>
<evidence type="ECO:0000313" key="2">
    <source>
        <dbReference type="EMBL" id="KAH7119904.1"/>
    </source>
</evidence>
<feature type="signal peptide" evidence="1">
    <location>
        <begin position="1"/>
        <end position="24"/>
    </location>
</feature>
<organism evidence="2 3">
    <name type="scientific">Dendryphion nanum</name>
    <dbReference type="NCBI Taxonomy" id="256645"/>
    <lineage>
        <taxon>Eukaryota</taxon>
        <taxon>Fungi</taxon>
        <taxon>Dikarya</taxon>
        <taxon>Ascomycota</taxon>
        <taxon>Pezizomycotina</taxon>
        <taxon>Dothideomycetes</taxon>
        <taxon>Pleosporomycetidae</taxon>
        <taxon>Pleosporales</taxon>
        <taxon>Torulaceae</taxon>
        <taxon>Dendryphion</taxon>
    </lineage>
</organism>
<proteinExistence type="predicted"/>
<accession>A0A9P9DIP9</accession>
<keyword evidence="3" id="KW-1185">Reference proteome</keyword>
<sequence>MRLCLSTFLLLPAAIFARPHPVRSEDLPDVAPFTIRNFEAFIAIPPALNHSTFTLIDSRPETSMTIGCEIYGGQLYRPFYEYCLGPEGENFRFRLTEDKVEVQRSWNEEDETTYAHVRALASQKAYWREGVNMTVYQEGTLYKRVVEWSVPVQKLLADWTPKNPINQPKPSPGAA</sequence>
<gene>
    <name evidence="2" type="ORF">B0J11DRAFT_508689</name>
</gene>
<evidence type="ECO:0000313" key="3">
    <source>
        <dbReference type="Proteomes" id="UP000700596"/>
    </source>
</evidence>
<dbReference type="AlphaFoldDB" id="A0A9P9DIP9"/>
<feature type="chain" id="PRO_5040135919" evidence="1">
    <location>
        <begin position="25"/>
        <end position="175"/>
    </location>
</feature>